<dbReference type="GO" id="GO:0005509">
    <property type="term" value="F:calcium ion binding"/>
    <property type="evidence" value="ECO:0007669"/>
    <property type="project" value="InterPro"/>
</dbReference>
<evidence type="ECO:0000256" key="1">
    <source>
        <dbReference type="ARBA" id="ARBA00004613"/>
    </source>
</evidence>
<feature type="region of interest" description="Disordered" evidence="4">
    <location>
        <begin position="182"/>
        <end position="208"/>
    </location>
</feature>
<dbReference type="GO" id="GO:0005576">
    <property type="term" value="C:extracellular region"/>
    <property type="evidence" value="ECO:0007669"/>
    <property type="project" value="UniProtKB-SubCell"/>
</dbReference>
<dbReference type="Gene3D" id="2.150.10.10">
    <property type="entry name" value="Serralysin-like metalloprotease, C-terminal"/>
    <property type="match status" value="1"/>
</dbReference>
<organism evidence="5 6">
    <name type="scientific">Pseudoalteromonas rubra</name>
    <dbReference type="NCBI Taxonomy" id="43658"/>
    <lineage>
        <taxon>Bacteria</taxon>
        <taxon>Pseudomonadati</taxon>
        <taxon>Pseudomonadota</taxon>
        <taxon>Gammaproteobacteria</taxon>
        <taxon>Alteromonadales</taxon>
        <taxon>Pseudoalteromonadaceae</taxon>
        <taxon>Pseudoalteromonas</taxon>
    </lineage>
</organism>
<accession>A0A7S8BLY1</accession>
<protein>
    <recommendedName>
        <fullName evidence="7">Calcium-binding protein</fullName>
    </recommendedName>
</protein>
<gene>
    <name evidence="5" type="ORF">CWC22_014285</name>
</gene>
<dbReference type="InterPro" id="IPR050557">
    <property type="entry name" value="RTX_toxin/Mannuronan_C5-epim"/>
</dbReference>
<dbReference type="SUPFAM" id="SSF51120">
    <property type="entry name" value="beta-Roll"/>
    <property type="match status" value="1"/>
</dbReference>
<dbReference type="PANTHER" id="PTHR38340:SF1">
    <property type="entry name" value="S-LAYER PROTEIN"/>
    <property type="match status" value="1"/>
</dbReference>
<dbReference type="PROSITE" id="PS00330">
    <property type="entry name" value="HEMOLYSIN_CALCIUM"/>
    <property type="match status" value="2"/>
</dbReference>
<dbReference type="PANTHER" id="PTHR38340">
    <property type="entry name" value="S-LAYER PROTEIN"/>
    <property type="match status" value="1"/>
</dbReference>
<dbReference type="EMBL" id="CP045429">
    <property type="protein sequence ID" value="QPB85173.1"/>
    <property type="molecule type" value="Genomic_DNA"/>
</dbReference>
<sequence>MVKITTVLADVAAALSTSPSEWDYERDRDMNKYGLFALLLSALSFADTRIAIASDGVCTGLSGGAVVEVKRMALRTAKSAKYLVVLNIVGTAEAETYRLTRDGRRIKVMRATSDRASCVFIYASQVEQVQVYLGDGDDNYDGRTITIAQHIWAGNGDDEVMGGRSGDRLFGGAGNDELSGFAGRDKLVGGPGDDTLNGGGDKDVLEGKEGNDILAGGAGYDTLNGGAGRNQLYQGDIVTSEKERGRWY</sequence>
<dbReference type="InterPro" id="IPR001343">
    <property type="entry name" value="Hemolysn_Ca-bd"/>
</dbReference>
<comment type="subcellular location">
    <subcellularLocation>
        <location evidence="1">Secreted</location>
    </subcellularLocation>
</comment>
<keyword evidence="3" id="KW-0106">Calcium</keyword>
<dbReference type="AlphaFoldDB" id="A0A7S8BLY1"/>
<dbReference type="InterPro" id="IPR011049">
    <property type="entry name" value="Serralysin-like_metalloprot_C"/>
</dbReference>
<reference evidence="5 6" key="1">
    <citation type="submission" date="2019-10" db="EMBL/GenBank/DDBJ databases">
        <title>Pseudoalteromonas rubra S4059.</title>
        <authorList>
            <person name="Paulsen S."/>
            <person name="Wang X."/>
        </authorList>
    </citation>
    <scope>NUCLEOTIDE SEQUENCE [LARGE SCALE GENOMIC DNA]</scope>
    <source>
        <strain evidence="5 6">S4059</strain>
    </source>
</reference>
<proteinExistence type="predicted"/>
<evidence type="ECO:0000256" key="3">
    <source>
        <dbReference type="ARBA" id="ARBA00022837"/>
    </source>
</evidence>
<evidence type="ECO:0000313" key="6">
    <source>
        <dbReference type="Proteomes" id="UP000305729"/>
    </source>
</evidence>
<dbReference type="Pfam" id="PF00353">
    <property type="entry name" value="HemolysinCabind"/>
    <property type="match status" value="1"/>
</dbReference>
<keyword evidence="2" id="KW-0964">Secreted</keyword>
<dbReference type="InterPro" id="IPR018511">
    <property type="entry name" value="Hemolysin-typ_Ca-bd_CS"/>
</dbReference>
<dbReference type="Proteomes" id="UP000305729">
    <property type="component" value="Chromosome 1"/>
</dbReference>
<evidence type="ECO:0008006" key="7">
    <source>
        <dbReference type="Google" id="ProtNLM"/>
    </source>
</evidence>
<name>A0A7S8BLY1_9GAMM</name>
<dbReference type="PRINTS" id="PR00313">
    <property type="entry name" value="CABNDNGRPT"/>
</dbReference>
<evidence type="ECO:0000256" key="2">
    <source>
        <dbReference type="ARBA" id="ARBA00022525"/>
    </source>
</evidence>
<evidence type="ECO:0000256" key="4">
    <source>
        <dbReference type="SAM" id="MobiDB-lite"/>
    </source>
</evidence>
<evidence type="ECO:0000313" key="5">
    <source>
        <dbReference type="EMBL" id="QPB85173.1"/>
    </source>
</evidence>